<feature type="transmembrane region" description="Helical" evidence="5">
    <location>
        <begin position="126"/>
        <end position="148"/>
    </location>
</feature>
<feature type="domain" description="EamA" evidence="6">
    <location>
        <begin position="129"/>
        <end position="270"/>
    </location>
</feature>
<feature type="transmembrane region" description="Helical" evidence="5">
    <location>
        <begin position="20"/>
        <end position="37"/>
    </location>
</feature>
<dbReference type="Proteomes" id="UP000583556">
    <property type="component" value="Unassembled WGS sequence"/>
</dbReference>
<feature type="transmembrane region" description="Helical" evidence="5">
    <location>
        <begin position="202"/>
        <end position="223"/>
    </location>
</feature>
<reference evidence="7 8" key="1">
    <citation type="submission" date="2020-04" db="EMBL/GenBank/DDBJ databases">
        <title>Novosphingobium sp. TW-4 isolated from soil.</title>
        <authorList>
            <person name="Dahal R.H."/>
            <person name="Chaudhary D.K."/>
        </authorList>
    </citation>
    <scope>NUCLEOTIDE SEQUENCE [LARGE SCALE GENOMIC DNA]</scope>
    <source>
        <strain evidence="7 8">TW-4</strain>
    </source>
</reference>
<keyword evidence="3 5" id="KW-1133">Transmembrane helix</keyword>
<feature type="transmembrane region" description="Helical" evidence="5">
    <location>
        <begin position="74"/>
        <end position="93"/>
    </location>
</feature>
<organism evidence="7 8">
    <name type="scientific">Novosphingobium olei</name>
    <dbReference type="NCBI Taxonomy" id="2728851"/>
    <lineage>
        <taxon>Bacteria</taxon>
        <taxon>Pseudomonadati</taxon>
        <taxon>Pseudomonadota</taxon>
        <taxon>Alphaproteobacteria</taxon>
        <taxon>Sphingomonadales</taxon>
        <taxon>Sphingomonadaceae</taxon>
        <taxon>Novosphingobium</taxon>
    </lineage>
</organism>
<proteinExistence type="predicted"/>
<gene>
    <name evidence="7" type="ORF">HHL27_17950</name>
</gene>
<evidence type="ECO:0000313" key="8">
    <source>
        <dbReference type="Proteomes" id="UP000583556"/>
    </source>
</evidence>
<evidence type="ECO:0000256" key="1">
    <source>
        <dbReference type="ARBA" id="ARBA00004141"/>
    </source>
</evidence>
<sequence>MAVWGTNFVVIKLALAHLPPLTLAMLRFVLVFFPLALVLPRPKVPWRNLAFYGVLIGAGQFGLLFTAMRGQITPGLASLVVQVQVFFTIGLSMRLTGERVALAQVAALLLATAGLAVILTHTDGSATPLGLVLVLAAALSWSGGNMVARAAGQHDPKLNMLSYVVWSALFAVPPLLGFALLLEGPAAMARGIAAADGWTWGAVLWQSVGNTMFGYAAWGWLLGRHPAAQVAPLALLVPVFGLGASALVLGEPLQTWKLVAFALVMAGLALGMLWPRLKTMMQTGKTR</sequence>
<dbReference type="InterPro" id="IPR000620">
    <property type="entry name" value="EamA_dom"/>
</dbReference>
<evidence type="ECO:0000256" key="2">
    <source>
        <dbReference type="ARBA" id="ARBA00022692"/>
    </source>
</evidence>
<evidence type="ECO:0000256" key="3">
    <source>
        <dbReference type="ARBA" id="ARBA00022989"/>
    </source>
</evidence>
<accession>A0A7Y0BS61</accession>
<feature type="transmembrane region" description="Helical" evidence="5">
    <location>
        <begin position="230"/>
        <end position="250"/>
    </location>
</feature>
<keyword evidence="8" id="KW-1185">Reference proteome</keyword>
<dbReference type="GO" id="GO:0016020">
    <property type="term" value="C:membrane"/>
    <property type="evidence" value="ECO:0007669"/>
    <property type="project" value="UniProtKB-SubCell"/>
</dbReference>
<dbReference type="Pfam" id="PF00892">
    <property type="entry name" value="EamA"/>
    <property type="match status" value="2"/>
</dbReference>
<keyword evidence="4 5" id="KW-0472">Membrane</keyword>
<protein>
    <submittedName>
        <fullName evidence="7">EamA family transporter</fullName>
    </submittedName>
</protein>
<evidence type="ECO:0000256" key="5">
    <source>
        <dbReference type="SAM" id="Phobius"/>
    </source>
</evidence>
<feature type="transmembrane region" description="Helical" evidence="5">
    <location>
        <begin position="160"/>
        <end position="182"/>
    </location>
</feature>
<evidence type="ECO:0000256" key="4">
    <source>
        <dbReference type="ARBA" id="ARBA00023136"/>
    </source>
</evidence>
<dbReference type="PANTHER" id="PTHR32322:SF9">
    <property type="entry name" value="AMINO-ACID METABOLITE EFFLUX PUMP-RELATED"/>
    <property type="match status" value="1"/>
</dbReference>
<feature type="transmembrane region" description="Helical" evidence="5">
    <location>
        <begin position="256"/>
        <end position="277"/>
    </location>
</feature>
<dbReference type="EMBL" id="JABBGM010000010">
    <property type="protein sequence ID" value="NML95561.1"/>
    <property type="molecule type" value="Genomic_DNA"/>
</dbReference>
<feature type="domain" description="EamA" evidence="6">
    <location>
        <begin position="2"/>
        <end position="119"/>
    </location>
</feature>
<evidence type="ECO:0000259" key="6">
    <source>
        <dbReference type="Pfam" id="PF00892"/>
    </source>
</evidence>
<comment type="subcellular location">
    <subcellularLocation>
        <location evidence="1">Membrane</location>
        <topology evidence="1">Multi-pass membrane protein</topology>
    </subcellularLocation>
</comment>
<dbReference type="SUPFAM" id="SSF103481">
    <property type="entry name" value="Multidrug resistance efflux transporter EmrE"/>
    <property type="match status" value="2"/>
</dbReference>
<dbReference type="InterPro" id="IPR037185">
    <property type="entry name" value="EmrE-like"/>
</dbReference>
<feature type="transmembrane region" description="Helical" evidence="5">
    <location>
        <begin position="100"/>
        <end position="120"/>
    </location>
</feature>
<dbReference type="AlphaFoldDB" id="A0A7Y0BS61"/>
<evidence type="ECO:0000313" key="7">
    <source>
        <dbReference type="EMBL" id="NML95561.1"/>
    </source>
</evidence>
<keyword evidence="2 5" id="KW-0812">Transmembrane</keyword>
<dbReference type="PANTHER" id="PTHR32322">
    <property type="entry name" value="INNER MEMBRANE TRANSPORTER"/>
    <property type="match status" value="1"/>
</dbReference>
<feature type="transmembrane region" description="Helical" evidence="5">
    <location>
        <begin position="49"/>
        <end position="68"/>
    </location>
</feature>
<name>A0A7Y0BS61_9SPHN</name>
<comment type="caution">
    <text evidence="7">The sequence shown here is derived from an EMBL/GenBank/DDBJ whole genome shotgun (WGS) entry which is preliminary data.</text>
</comment>
<dbReference type="InterPro" id="IPR050638">
    <property type="entry name" value="AA-Vitamin_Transporters"/>
</dbReference>